<keyword evidence="3" id="KW-1185">Reference proteome</keyword>
<evidence type="ECO:0000313" key="2">
    <source>
        <dbReference type="EMBL" id="CAH2050385.1"/>
    </source>
</evidence>
<feature type="non-terminal residue" evidence="2">
    <location>
        <position position="285"/>
    </location>
</feature>
<evidence type="ECO:0000256" key="1">
    <source>
        <dbReference type="SAM" id="MobiDB-lite"/>
    </source>
</evidence>
<sequence>MNKEQESGRTTIRSNSSDACFQHFLFICLHRRIPLGVTSDDLNWLAREQGFASYPSGSASGSDLFYIQWLSSSTNQTLALLTHVVVYATISVRITASYYAQTTADVYHQRRRKEMMEVSGDSWRTYYSSGEHPLSSTTSAVLGVADDAQPQSLVTEYYKLPPLGQDAHLNLHKDVKIDVWPAGGALKAANGAHGAELGELSVLLHAGSVKREPEDLSRKVADEPQPHALKPPRHKHTMRRAHRSCRTSRARPRPPNGRPALPAQCASHSYRDHLAAPMGFCPFAL</sequence>
<dbReference type="Proteomes" id="UP000837857">
    <property type="component" value="Chromosome 2"/>
</dbReference>
<feature type="compositionally biased region" description="Basic and acidic residues" evidence="1">
    <location>
        <begin position="213"/>
        <end position="225"/>
    </location>
</feature>
<evidence type="ECO:0000313" key="3">
    <source>
        <dbReference type="Proteomes" id="UP000837857"/>
    </source>
</evidence>
<proteinExistence type="predicted"/>
<name>A0ABN8ICP2_9NEOP</name>
<feature type="region of interest" description="Disordered" evidence="1">
    <location>
        <begin position="213"/>
        <end position="264"/>
    </location>
</feature>
<gene>
    <name evidence="2" type="ORF">IPOD504_LOCUS7420</name>
</gene>
<dbReference type="EMBL" id="OW152814">
    <property type="protein sequence ID" value="CAH2050385.1"/>
    <property type="molecule type" value="Genomic_DNA"/>
</dbReference>
<reference evidence="2" key="1">
    <citation type="submission" date="2022-03" db="EMBL/GenBank/DDBJ databases">
        <authorList>
            <person name="Martin H S."/>
        </authorList>
    </citation>
    <scope>NUCLEOTIDE SEQUENCE</scope>
</reference>
<feature type="compositionally biased region" description="Basic residues" evidence="1">
    <location>
        <begin position="230"/>
        <end position="252"/>
    </location>
</feature>
<accession>A0ABN8ICP2</accession>
<protein>
    <submittedName>
        <fullName evidence="2">Uncharacterized protein</fullName>
    </submittedName>
</protein>
<organism evidence="2 3">
    <name type="scientific">Iphiclides podalirius</name>
    <name type="common">scarce swallowtail</name>
    <dbReference type="NCBI Taxonomy" id="110791"/>
    <lineage>
        <taxon>Eukaryota</taxon>
        <taxon>Metazoa</taxon>
        <taxon>Ecdysozoa</taxon>
        <taxon>Arthropoda</taxon>
        <taxon>Hexapoda</taxon>
        <taxon>Insecta</taxon>
        <taxon>Pterygota</taxon>
        <taxon>Neoptera</taxon>
        <taxon>Endopterygota</taxon>
        <taxon>Lepidoptera</taxon>
        <taxon>Glossata</taxon>
        <taxon>Ditrysia</taxon>
        <taxon>Papilionoidea</taxon>
        <taxon>Papilionidae</taxon>
        <taxon>Papilioninae</taxon>
        <taxon>Iphiclides</taxon>
    </lineage>
</organism>